<keyword evidence="2 3" id="KW-0326">Glycosidase</keyword>
<dbReference type="CDD" id="cd03143">
    <property type="entry name" value="A4_beta-galactosidase_middle_domain"/>
    <property type="match status" value="1"/>
</dbReference>
<dbReference type="Pfam" id="PF00150">
    <property type="entry name" value="Cellulase"/>
    <property type="match status" value="1"/>
</dbReference>
<dbReference type="InterPro" id="IPR029062">
    <property type="entry name" value="Class_I_gatase-like"/>
</dbReference>
<dbReference type="SUPFAM" id="SSF51445">
    <property type="entry name" value="(Trans)glycosidases"/>
    <property type="match status" value="1"/>
</dbReference>
<dbReference type="Gene3D" id="3.20.20.80">
    <property type="entry name" value="Glycosidases"/>
    <property type="match status" value="1"/>
</dbReference>
<comment type="similarity">
    <text evidence="3">Belongs to the glycosyl hydrolase 5 (cellulase A) family.</text>
</comment>
<evidence type="ECO:0000256" key="3">
    <source>
        <dbReference type="RuleBase" id="RU361153"/>
    </source>
</evidence>
<dbReference type="AlphaFoldDB" id="A0A7C5RSF0"/>
<evidence type="ECO:0000256" key="2">
    <source>
        <dbReference type="ARBA" id="ARBA00023295"/>
    </source>
</evidence>
<comment type="caution">
    <text evidence="5">The sequence shown here is derived from an EMBL/GenBank/DDBJ whole genome shotgun (WGS) entry which is preliminary data.</text>
</comment>
<gene>
    <name evidence="5" type="ORF">ENM21_00490</name>
</gene>
<evidence type="ECO:0000259" key="4">
    <source>
        <dbReference type="Pfam" id="PF00150"/>
    </source>
</evidence>
<keyword evidence="1 3" id="KW-0378">Hydrolase</keyword>
<sequence>MAAERPAPKLQVNGRPTVWVGANFWSRAGGPFMWQRFNPEIVRQELRVLVQHGLNVTRSFFFWPHFMPEPDRLDPILVDRFAVFLDLCHQEGISTIPTFIVGHMSGENWDPAWRGQLDLYRDGWLLAQQAFYIRELAARFKDHPAIAGWLISNEVPIYGGSTDPRYGKSWAELTVQAVHAAGARQPVSLGDGAWGIEVTGHDNGFRLRDLIRTIDFVGPHIYPMSNDAIRQNLTAAAVCELCHFGKPVILEEFGCTTDFVSESNAAAYYRQVLHSTLLAGAVGWIAWNNTDFDLPDQDPYRHHPFEQHFGLTRVDGRPKEPLLELRSFRQILDQIQFTRCQRAPTEVGLLIPSYFDTAYPFTHPDERPVMRQIVLQAYCTARLADLPPLVMRELDLWPSVRLLLCPSTKALTAPTWQRLEDFAAAGGTVYVSFFAGSTATQRGPWWPNLDQRFGVRHHLRYGLVAPVEDDEIVLTFEQPFGNLPVGTTLRMRVAGNEHGRAFLPVEPVEATVIARDQHGRPALLARYVGSGQLLLMTYPLEYFAATRPHANPDEGTIALYSALARETRAAPPVSIRAPDIWCDRLVRDDGTVFLWIVSERDTTAVVTLETAAGMELHHLTTGERVTQPLELPPYGVTVFRLAR</sequence>
<accession>A0A7C5RSF0</accession>
<evidence type="ECO:0000313" key="5">
    <source>
        <dbReference type="EMBL" id="HHM95687.1"/>
    </source>
</evidence>
<feature type="domain" description="Glycoside hydrolase family 5" evidence="4">
    <location>
        <begin position="38"/>
        <end position="291"/>
    </location>
</feature>
<dbReference type="InterPro" id="IPR001547">
    <property type="entry name" value="Glyco_hydro_5"/>
</dbReference>
<evidence type="ECO:0000256" key="1">
    <source>
        <dbReference type="ARBA" id="ARBA00022801"/>
    </source>
</evidence>
<reference evidence="5" key="1">
    <citation type="journal article" date="2020" name="mSystems">
        <title>Genome- and Community-Level Interaction Insights into Carbon Utilization and Element Cycling Functions of Hydrothermarchaeota in Hydrothermal Sediment.</title>
        <authorList>
            <person name="Zhou Z."/>
            <person name="Liu Y."/>
            <person name="Xu W."/>
            <person name="Pan J."/>
            <person name="Luo Z.H."/>
            <person name="Li M."/>
        </authorList>
    </citation>
    <scope>NUCLEOTIDE SEQUENCE [LARGE SCALE GENOMIC DNA]</scope>
    <source>
        <strain evidence="5">SpSt-1065</strain>
    </source>
</reference>
<organism evidence="5">
    <name type="scientific">Thermomicrobium roseum</name>
    <dbReference type="NCBI Taxonomy" id="500"/>
    <lineage>
        <taxon>Bacteria</taxon>
        <taxon>Pseudomonadati</taxon>
        <taxon>Thermomicrobiota</taxon>
        <taxon>Thermomicrobia</taxon>
        <taxon>Thermomicrobiales</taxon>
        <taxon>Thermomicrobiaceae</taxon>
        <taxon>Thermomicrobium</taxon>
    </lineage>
</organism>
<dbReference type="GO" id="GO:0000272">
    <property type="term" value="P:polysaccharide catabolic process"/>
    <property type="evidence" value="ECO:0007669"/>
    <property type="project" value="InterPro"/>
</dbReference>
<protein>
    <submittedName>
        <fullName evidence="5">Beta-mannosidase</fullName>
    </submittedName>
</protein>
<name>A0A7C5RSF0_THERO</name>
<dbReference type="GO" id="GO:0004553">
    <property type="term" value="F:hydrolase activity, hydrolyzing O-glycosyl compounds"/>
    <property type="evidence" value="ECO:0007669"/>
    <property type="project" value="InterPro"/>
</dbReference>
<dbReference type="EMBL" id="DRWX01000023">
    <property type="protein sequence ID" value="HHM95687.1"/>
    <property type="molecule type" value="Genomic_DNA"/>
</dbReference>
<dbReference type="InterPro" id="IPR017853">
    <property type="entry name" value="GH"/>
</dbReference>
<proteinExistence type="inferred from homology"/>
<dbReference type="Gene3D" id="3.40.50.880">
    <property type="match status" value="1"/>
</dbReference>